<evidence type="ECO:0000313" key="7">
    <source>
        <dbReference type="Proteomes" id="UP000694559"/>
    </source>
</evidence>
<dbReference type="InterPro" id="IPR036058">
    <property type="entry name" value="Kazal_dom_sf"/>
</dbReference>
<evidence type="ECO:0000256" key="3">
    <source>
        <dbReference type="ARBA" id="ARBA00023157"/>
    </source>
</evidence>
<feature type="chain" id="PRO_5033991945" description="Kazal-like domain-containing protein" evidence="4">
    <location>
        <begin position="19"/>
        <end position="75"/>
    </location>
</feature>
<dbReference type="Ensembl" id="ENSNNAT00000002826.1">
    <property type="protein sequence ID" value="ENSNNAP00000002690.1"/>
    <property type="gene ID" value="ENSNNAG00000001839.1"/>
</dbReference>
<dbReference type="Pfam" id="PF00050">
    <property type="entry name" value="Kazal_1"/>
    <property type="match status" value="1"/>
</dbReference>
<dbReference type="InterPro" id="IPR002350">
    <property type="entry name" value="Kazal_dom"/>
</dbReference>
<evidence type="ECO:0000259" key="5">
    <source>
        <dbReference type="PROSITE" id="PS51465"/>
    </source>
</evidence>
<dbReference type="InterPro" id="IPR001239">
    <property type="entry name" value="Prot_inh_Kazal-m"/>
</dbReference>
<feature type="domain" description="Kazal-like" evidence="5">
    <location>
        <begin position="6"/>
        <end position="61"/>
    </location>
</feature>
<protein>
    <recommendedName>
        <fullName evidence="5">Kazal-like domain-containing protein</fullName>
    </recommendedName>
</protein>
<dbReference type="GeneTree" id="ENSGT01040000241711"/>
<dbReference type="GO" id="GO:0004867">
    <property type="term" value="F:serine-type endopeptidase inhibitor activity"/>
    <property type="evidence" value="ECO:0007669"/>
    <property type="project" value="UniProtKB-KW"/>
</dbReference>
<keyword evidence="2" id="KW-0722">Serine protease inhibitor</keyword>
<dbReference type="PRINTS" id="PR00290">
    <property type="entry name" value="KAZALINHBTR"/>
</dbReference>
<evidence type="ECO:0000256" key="1">
    <source>
        <dbReference type="ARBA" id="ARBA00022690"/>
    </source>
</evidence>
<dbReference type="PROSITE" id="PS51465">
    <property type="entry name" value="KAZAL_2"/>
    <property type="match status" value="1"/>
</dbReference>
<dbReference type="PANTHER" id="PTHR21312:SF30">
    <property type="entry name" value="SERINE PROTEASE INHIBITOR KAZAL-TYPE 11-RELATED"/>
    <property type="match status" value="1"/>
</dbReference>
<accession>A0A8C6VDV4</accession>
<reference evidence="6" key="2">
    <citation type="submission" date="2025-09" db="UniProtKB">
        <authorList>
            <consortium name="Ensembl"/>
        </authorList>
    </citation>
    <scope>IDENTIFICATION</scope>
</reference>
<dbReference type="Gene3D" id="3.30.60.30">
    <property type="match status" value="1"/>
</dbReference>
<keyword evidence="3" id="KW-1015">Disulfide bond</keyword>
<evidence type="ECO:0000313" key="6">
    <source>
        <dbReference type="Ensembl" id="ENSNNAP00000002690.1"/>
    </source>
</evidence>
<dbReference type="AlphaFoldDB" id="A0A8C6VDV4"/>
<keyword evidence="1" id="KW-0646">Protease inhibitor</keyword>
<dbReference type="Proteomes" id="UP000694559">
    <property type="component" value="Unplaced"/>
</dbReference>
<evidence type="ECO:0000256" key="2">
    <source>
        <dbReference type="ARBA" id="ARBA00022900"/>
    </source>
</evidence>
<keyword evidence="7" id="KW-1185">Reference proteome</keyword>
<reference evidence="6" key="1">
    <citation type="submission" date="2025-08" db="UniProtKB">
        <authorList>
            <consortium name="Ensembl"/>
        </authorList>
    </citation>
    <scope>IDENTIFICATION</scope>
</reference>
<name>A0A8C6VDV4_NAJNA</name>
<keyword evidence="4" id="KW-0732">Signal</keyword>
<dbReference type="PROSITE" id="PS00282">
    <property type="entry name" value="KAZAL_1"/>
    <property type="match status" value="1"/>
</dbReference>
<feature type="signal peptide" evidence="4">
    <location>
        <begin position="1"/>
        <end position="18"/>
    </location>
</feature>
<proteinExistence type="predicted"/>
<evidence type="ECO:0000256" key="4">
    <source>
        <dbReference type="SAM" id="SignalP"/>
    </source>
</evidence>
<sequence length="75" mass="8871">SFCFLLPLFLEFPKYITVCTKEYRPVCGTNGRTYDNKCMFCFEKRQTGANIGIGYEGKCKVYVRILIYIYRLFIL</sequence>
<dbReference type="PANTHER" id="PTHR21312">
    <property type="entry name" value="SERINE PROTEASE INHIBITOR"/>
    <property type="match status" value="1"/>
</dbReference>
<organism evidence="6 7">
    <name type="scientific">Naja naja</name>
    <name type="common">Indian cobra</name>
    <dbReference type="NCBI Taxonomy" id="35670"/>
    <lineage>
        <taxon>Eukaryota</taxon>
        <taxon>Metazoa</taxon>
        <taxon>Chordata</taxon>
        <taxon>Craniata</taxon>
        <taxon>Vertebrata</taxon>
        <taxon>Euteleostomi</taxon>
        <taxon>Lepidosauria</taxon>
        <taxon>Squamata</taxon>
        <taxon>Bifurcata</taxon>
        <taxon>Unidentata</taxon>
        <taxon>Episquamata</taxon>
        <taxon>Toxicofera</taxon>
        <taxon>Serpentes</taxon>
        <taxon>Colubroidea</taxon>
        <taxon>Elapidae</taxon>
        <taxon>Elapinae</taxon>
        <taxon>Naja</taxon>
    </lineage>
</organism>
<dbReference type="SUPFAM" id="SSF100895">
    <property type="entry name" value="Kazal-type serine protease inhibitors"/>
    <property type="match status" value="1"/>
</dbReference>
<dbReference type="SMART" id="SM00280">
    <property type="entry name" value="KAZAL"/>
    <property type="match status" value="1"/>
</dbReference>